<dbReference type="InterPro" id="IPR036291">
    <property type="entry name" value="NAD(P)-bd_dom_sf"/>
</dbReference>
<evidence type="ECO:0000313" key="3">
    <source>
        <dbReference type="EMBL" id="UXH76738.1"/>
    </source>
</evidence>
<gene>
    <name evidence="3" type="ORF">N4261_17070</name>
</gene>
<protein>
    <submittedName>
        <fullName evidence="3">SDR family oxidoreductase</fullName>
    </submittedName>
</protein>
<dbReference type="PANTHER" id="PTHR43477">
    <property type="entry name" value="DIHYDROANTICAPSIN 7-DEHYDROGENASE"/>
    <property type="match status" value="1"/>
</dbReference>
<proteinExistence type="inferred from homology"/>
<dbReference type="InterPro" id="IPR051122">
    <property type="entry name" value="SDR_DHRS6-like"/>
</dbReference>
<dbReference type="Pfam" id="PF13561">
    <property type="entry name" value="adh_short_C2"/>
    <property type="match status" value="1"/>
</dbReference>
<dbReference type="CDD" id="cd05233">
    <property type="entry name" value="SDR_c"/>
    <property type="match status" value="1"/>
</dbReference>
<dbReference type="PRINTS" id="PR00081">
    <property type="entry name" value="GDHRDH"/>
</dbReference>
<keyword evidence="2" id="KW-0560">Oxidoreductase</keyword>
<name>A0ABY6AWP7_9BURK</name>
<accession>A0ABY6AWP7</accession>
<organism evidence="3 4">
    <name type="scientific">Roseateles amylovorans</name>
    <dbReference type="NCBI Taxonomy" id="2978473"/>
    <lineage>
        <taxon>Bacteria</taxon>
        <taxon>Pseudomonadati</taxon>
        <taxon>Pseudomonadota</taxon>
        <taxon>Betaproteobacteria</taxon>
        <taxon>Burkholderiales</taxon>
        <taxon>Sphaerotilaceae</taxon>
        <taxon>Roseateles</taxon>
    </lineage>
</organism>
<sequence>MNLQLSGLAAVVTGGSSGIGAAIVRTLATEGCNVAFCGRNEAKVLSQLHSTEGLPGRVRGQVLDVRDRDAVAAWFRELAAFDVLVANVSALSSDWGEAMETDVRSTVEVTELAIPYLEKSRWAAITYIGSKASSMPAPQSAAYGAAKAAMAHHIKSLSSRLLPGIRANTVSPGDTLIEDGHWGRVRERDPEGYEKVVARNPMGRLASPDEVAKVVAFISSPAASFVSGANWYVDGGSSNHVQF</sequence>
<comment type="similarity">
    <text evidence="1">Belongs to the short-chain dehydrogenases/reductases (SDR) family.</text>
</comment>
<dbReference type="SUPFAM" id="SSF51735">
    <property type="entry name" value="NAD(P)-binding Rossmann-fold domains"/>
    <property type="match status" value="1"/>
</dbReference>
<dbReference type="InterPro" id="IPR002347">
    <property type="entry name" value="SDR_fam"/>
</dbReference>
<evidence type="ECO:0000256" key="2">
    <source>
        <dbReference type="ARBA" id="ARBA00023002"/>
    </source>
</evidence>
<keyword evidence="4" id="KW-1185">Reference proteome</keyword>
<reference evidence="3" key="1">
    <citation type="submission" date="2022-10" db="EMBL/GenBank/DDBJ databases">
        <title>Characterization and whole genome sequencing of a new Roseateles species, isolated from fresh water.</title>
        <authorList>
            <person name="Guliayeva D.Y."/>
            <person name="Akhremchuk A.E."/>
            <person name="Sikolenko M.A."/>
            <person name="Valentovich L.N."/>
            <person name="Sidarenka A.V."/>
        </authorList>
    </citation>
    <scope>NUCLEOTIDE SEQUENCE</scope>
    <source>
        <strain evidence="3">BIM B-1768</strain>
    </source>
</reference>
<evidence type="ECO:0000313" key="4">
    <source>
        <dbReference type="Proteomes" id="UP001064933"/>
    </source>
</evidence>
<dbReference type="RefSeq" id="WP_261756474.1">
    <property type="nucleotide sequence ID" value="NZ_CP104562.2"/>
</dbReference>
<dbReference type="EMBL" id="CP104562">
    <property type="protein sequence ID" value="UXH76738.1"/>
    <property type="molecule type" value="Genomic_DNA"/>
</dbReference>
<dbReference type="Gene3D" id="3.40.50.720">
    <property type="entry name" value="NAD(P)-binding Rossmann-like Domain"/>
    <property type="match status" value="1"/>
</dbReference>
<dbReference type="Proteomes" id="UP001064933">
    <property type="component" value="Chromosome"/>
</dbReference>
<evidence type="ECO:0000256" key="1">
    <source>
        <dbReference type="ARBA" id="ARBA00006484"/>
    </source>
</evidence>
<dbReference type="PANTHER" id="PTHR43477:SF1">
    <property type="entry name" value="DIHYDROANTICAPSIN 7-DEHYDROGENASE"/>
    <property type="match status" value="1"/>
</dbReference>